<evidence type="ECO:0000256" key="6">
    <source>
        <dbReference type="SAM" id="MobiDB-lite"/>
    </source>
</evidence>
<dbReference type="SUPFAM" id="SSF49503">
    <property type="entry name" value="Cupredoxins"/>
    <property type="match status" value="1"/>
</dbReference>
<reference evidence="9 10" key="1">
    <citation type="submission" date="2019-09" db="EMBL/GenBank/DDBJ databases">
        <title>Genome sequence of Rhodovastum atsumiense, a diverse member of the Acetobacteraceae family of non-sulfur purple photosynthetic bacteria.</title>
        <authorList>
            <person name="Meyer T."/>
            <person name="Kyndt J."/>
        </authorList>
    </citation>
    <scope>NUCLEOTIDE SEQUENCE [LARGE SCALE GENOMIC DNA]</scope>
    <source>
        <strain evidence="9 10">DSM 21279</strain>
    </source>
</reference>
<sequence>MPQVPAFSNIAALSGLFLAVALAVTVPVPVPAAAGEEAQVTIDNFTFSPASVTVAAGTRVTWTNRDDIPHTVTGSDEPRVMKSPPLDTGDTFAMTFDHPGTYRYFCSLHPHMQGVVVVR</sequence>
<dbReference type="InterPro" id="IPR002386">
    <property type="entry name" value="Amicyanin/Pseudoazurin"/>
</dbReference>
<feature type="binding site" evidence="5">
    <location>
        <position position="106"/>
    </location>
    <ligand>
        <name>Cu cation</name>
        <dbReference type="ChEBI" id="CHEBI:23378"/>
    </ligand>
</feature>
<evidence type="ECO:0000313" key="9">
    <source>
        <dbReference type="EMBL" id="KAA5608187.1"/>
    </source>
</evidence>
<organism evidence="9 10">
    <name type="scientific">Rhodovastum atsumiense</name>
    <dbReference type="NCBI Taxonomy" id="504468"/>
    <lineage>
        <taxon>Bacteria</taxon>
        <taxon>Pseudomonadati</taxon>
        <taxon>Pseudomonadota</taxon>
        <taxon>Alphaproteobacteria</taxon>
        <taxon>Acetobacterales</taxon>
        <taxon>Acetobacteraceae</taxon>
        <taxon>Rhodovastum</taxon>
    </lineage>
</organism>
<evidence type="ECO:0000313" key="10">
    <source>
        <dbReference type="Proteomes" id="UP000325255"/>
    </source>
</evidence>
<keyword evidence="7" id="KW-0732">Signal</keyword>
<dbReference type="CDD" id="cd13921">
    <property type="entry name" value="Amicyanin"/>
    <property type="match status" value="1"/>
</dbReference>
<dbReference type="PANTHER" id="PTHR36507:SF1">
    <property type="entry name" value="BLL1555 PROTEIN"/>
    <property type="match status" value="1"/>
</dbReference>
<keyword evidence="4" id="KW-0249">Electron transport</keyword>
<evidence type="ECO:0000259" key="8">
    <source>
        <dbReference type="Pfam" id="PF13473"/>
    </source>
</evidence>
<keyword evidence="2" id="KW-0813">Transport</keyword>
<dbReference type="PRINTS" id="PR00155">
    <property type="entry name" value="AMICYANIN"/>
</dbReference>
<name>A0A5M6IJW9_9PROT</name>
<keyword evidence="10" id="KW-1185">Reference proteome</keyword>
<evidence type="ECO:0000256" key="4">
    <source>
        <dbReference type="ARBA" id="ARBA00022982"/>
    </source>
</evidence>
<dbReference type="PANTHER" id="PTHR36507">
    <property type="entry name" value="BLL1555 PROTEIN"/>
    <property type="match status" value="1"/>
</dbReference>
<comment type="subcellular location">
    <subcellularLocation>
        <location evidence="1">Periplasm</location>
    </subcellularLocation>
</comment>
<dbReference type="GO" id="GO:0042597">
    <property type="term" value="C:periplasmic space"/>
    <property type="evidence" value="ECO:0007669"/>
    <property type="project" value="UniProtKB-SubCell"/>
</dbReference>
<dbReference type="InterPro" id="IPR052721">
    <property type="entry name" value="ET_Amicyanin"/>
</dbReference>
<keyword evidence="3" id="KW-0574">Periplasm</keyword>
<dbReference type="RefSeq" id="WP_150045607.1">
    <property type="nucleotide sequence ID" value="NZ_OW485601.1"/>
</dbReference>
<evidence type="ECO:0000256" key="3">
    <source>
        <dbReference type="ARBA" id="ARBA00022764"/>
    </source>
</evidence>
<feature type="signal peptide" evidence="7">
    <location>
        <begin position="1"/>
        <end position="23"/>
    </location>
</feature>
<keyword evidence="5" id="KW-0186">Copper</keyword>
<dbReference type="Proteomes" id="UP000325255">
    <property type="component" value="Unassembled WGS sequence"/>
</dbReference>
<dbReference type="EMBL" id="VWPK01000099">
    <property type="protein sequence ID" value="KAA5608187.1"/>
    <property type="molecule type" value="Genomic_DNA"/>
</dbReference>
<comment type="caution">
    <text evidence="9">The sequence shown here is derived from an EMBL/GenBank/DDBJ whole genome shotgun (WGS) entry which is preliminary data.</text>
</comment>
<dbReference type="Gene3D" id="2.60.40.420">
    <property type="entry name" value="Cupredoxins - blue copper proteins"/>
    <property type="match status" value="1"/>
</dbReference>
<feature type="domain" description="EfeO-type cupredoxin-like" evidence="8">
    <location>
        <begin position="17"/>
        <end position="118"/>
    </location>
</feature>
<accession>A0A5M6IJW9</accession>
<evidence type="ECO:0000256" key="2">
    <source>
        <dbReference type="ARBA" id="ARBA00022448"/>
    </source>
</evidence>
<dbReference type="Pfam" id="PF13473">
    <property type="entry name" value="Cupredoxin_1"/>
    <property type="match status" value="1"/>
</dbReference>
<dbReference type="InterPro" id="IPR008972">
    <property type="entry name" value="Cupredoxin"/>
</dbReference>
<gene>
    <name evidence="9" type="ORF">F1189_30310</name>
</gene>
<dbReference type="AlphaFoldDB" id="A0A5M6IJW9"/>
<feature type="binding site" evidence="5">
    <location>
        <position position="109"/>
    </location>
    <ligand>
        <name>Cu cation</name>
        <dbReference type="ChEBI" id="CHEBI:23378"/>
    </ligand>
</feature>
<feature type="chain" id="PRO_5024345637" evidence="7">
    <location>
        <begin position="24"/>
        <end position="119"/>
    </location>
</feature>
<feature type="binding site" evidence="5">
    <location>
        <position position="70"/>
    </location>
    <ligand>
        <name>Cu cation</name>
        <dbReference type="ChEBI" id="CHEBI:23378"/>
    </ligand>
</feature>
<dbReference type="OrthoDB" id="9796416at2"/>
<dbReference type="GO" id="GO:0009055">
    <property type="term" value="F:electron transfer activity"/>
    <property type="evidence" value="ECO:0007669"/>
    <property type="project" value="InterPro"/>
</dbReference>
<evidence type="ECO:0000256" key="1">
    <source>
        <dbReference type="ARBA" id="ARBA00004418"/>
    </source>
</evidence>
<evidence type="ECO:0000256" key="7">
    <source>
        <dbReference type="SAM" id="SignalP"/>
    </source>
</evidence>
<dbReference type="InterPro" id="IPR028096">
    <property type="entry name" value="EfeO_Cupredoxin"/>
</dbReference>
<protein>
    <submittedName>
        <fullName evidence="9">Amicyanin</fullName>
    </submittedName>
</protein>
<dbReference type="InterPro" id="IPR035668">
    <property type="entry name" value="Amicyanin"/>
</dbReference>
<keyword evidence="5" id="KW-0479">Metal-binding</keyword>
<comment type="cofactor">
    <cofactor evidence="5">
        <name>Cu cation</name>
        <dbReference type="ChEBI" id="CHEBI:23378"/>
    </cofactor>
    <text evidence="5">Binds 1 copper ion per subunit.</text>
</comment>
<evidence type="ECO:0000256" key="5">
    <source>
        <dbReference type="PIRSR" id="PIRSR602386-1"/>
    </source>
</evidence>
<dbReference type="GO" id="GO:0005507">
    <property type="term" value="F:copper ion binding"/>
    <property type="evidence" value="ECO:0007669"/>
    <property type="project" value="InterPro"/>
</dbReference>
<feature type="region of interest" description="Disordered" evidence="6">
    <location>
        <begin position="67"/>
        <end position="86"/>
    </location>
</feature>
<proteinExistence type="predicted"/>